<dbReference type="InterPro" id="IPR001841">
    <property type="entry name" value="Znf_RING"/>
</dbReference>
<evidence type="ECO:0000256" key="4">
    <source>
        <dbReference type="PROSITE-ProRule" id="PRU00175"/>
    </source>
</evidence>
<proteinExistence type="inferred from homology"/>
<comment type="subcellular location">
    <subcellularLocation>
        <location evidence="1">Cytoplasm</location>
        <location evidence="1">Cytosol</location>
    </subcellularLocation>
</comment>
<evidence type="ECO:0000256" key="1">
    <source>
        <dbReference type="ARBA" id="ARBA00004514"/>
    </source>
</evidence>
<keyword evidence="5" id="KW-0808">Transferase</keyword>
<dbReference type="GO" id="GO:0005829">
    <property type="term" value="C:cytosol"/>
    <property type="evidence" value="ECO:0007669"/>
    <property type="project" value="UniProtKB-SubCell"/>
</dbReference>
<sequence>MNPFSENVQFDPRLYEVVSMVGKKNDKTKIRGLHELRDILSSVDVEGNIDTLLETIEDTIKSQDPQIRNLSVDVLYKLLSSMDDKSKFKRVLSIWLYGFIENPEYDISKKIFSEFIDIEEIEDEFAQMVNFEENPVLGLICSQLLVKKGRRNYSKMVAENIKYLNLNSNRELREVYKLCKELGRIEGLYEKIVMIKGPSLMNLKWRLLIDIFNSLPECIESDGKYLDSEMLSKAVEKLDVCDNVLVRNVDSLRIVFPKINDKKGYVKRYLECGSIEGLCILEFLDDFQFLNENVSFETVNRLIENAISIHFERNQNLEETVSRLSMESLPRDPSDKPGIHEHVGSDGRESILKALLSSLCGLSGKRKIIRGDILGVELDPCEFTKKEIEEVFQHSVNVLPKDYVLGSSFDCDLLPLVLKYPEEVGEEKIRKTICKDNLHLFIPVCKDLDFLRSLMSSYDNKSMMEVYLSSDIPPALDLDFYYRLGNRISKPRDVDYNRILKSYLDSKFIGEMIENGVIDRGMLYNAVISYLSSAKIPISTSYTSSFYDLDECFYRDVGIREKSNGVLGLRDVYADMYAGAGEAFLLLLLDAMCDDEDESLDKSLRNKGLPGKKGLHEAILQDKLAIEEWRSTELGGNQHFVEKVFFDLGLASKRCGNRKLKELLHGGGPRAIDYVLRKHGAPAQFTAFIDFSYLSNEALACAVSILEDASKKGFPIDFTEASLPDQTTHPSVKEETIDDDLLMSLAKSSFRNLKTLSMEDVVQMIERDRLLSRKEYHKERYAIYSPLLRKIYNLIADSILNMYSISRLDVNSIDGEVYDLLRECFLGSVNLFWDFLLNSLLVVRNIRVNAFFEKMIKEKEEWKEFLQNADLEQRSLFAFLFPSLFSAVPRMEVDLDPLILKEASRTIADVTVRAQKLTNGFDIRISYEAGGTLFKALISIPSDYPYRKPVFASEIGKKSLLNLKINEMIKKCSKFMEIIGLWKVNIDEKISGHKECPICYLVIDIHDSSFPCNQCKTCKNKFHARCIAKWVATGTRNSCPICRRPIEDVS</sequence>
<comment type="subunit">
    <text evidence="5">Component of the ribosome quality control complex (RQC).</text>
</comment>
<comment type="catalytic activity">
    <reaction evidence="5">
        <text>S-ubiquitinyl-[E2 ubiquitin-conjugating enzyme]-L-cysteine + [acceptor protein]-L-lysine = [E2 ubiquitin-conjugating enzyme]-L-cysteine + N(6)-ubiquitinyl-[acceptor protein]-L-lysine.</text>
        <dbReference type="EC" id="2.3.2.27"/>
    </reaction>
</comment>
<feature type="domain" description="RING-type" evidence="6">
    <location>
        <begin position="996"/>
        <end position="1043"/>
    </location>
</feature>
<dbReference type="GO" id="GO:0061630">
    <property type="term" value="F:ubiquitin protein ligase activity"/>
    <property type="evidence" value="ECO:0007669"/>
    <property type="project" value="UniProtKB-UniRule"/>
</dbReference>
<dbReference type="PANTHER" id="PTHR12389">
    <property type="entry name" value="ZINC FINGER PROTEIN 294"/>
    <property type="match status" value="1"/>
</dbReference>
<keyword evidence="5" id="KW-0833">Ubl conjugation pathway</keyword>
<dbReference type="GO" id="GO:0043023">
    <property type="term" value="F:ribosomal large subunit binding"/>
    <property type="evidence" value="ECO:0007669"/>
    <property type="project" value="TreeGrafter"/>
</dbReference>
<evidence type="ECO:0000259" key="6">
    <source>
        <dbReference type="PROSITE" id="PS50089"/>
    </source>
</evidence>
<evidence type="ECO:0000256" key="3">
    <source>
        <dbReference type="ARBA" id="ARBA00017157"/>
    </source>
</evidence>
<dbReference type="EMBL" id="CP075151">
    <property type="protein sequence ID" value="UTX43209.1"/>
    <property type="molecule type" value="Genomic_DNA"/>
</dbReference>
<keyword evidence="5" id="KW-0862">Zinc</keyword>
<dbReference type="InterPro" id="IPR013083">
    <property type="entry name" value="Znf_RING/FYVE/PHD"/>
</dbReference>
<evidence type="ECO:0000256" key="2">
    <source>
        <dbReference type="ARBA" id="ARBA00007997"/>
    </source>
</evidence>
<comment type="pathway">
    <text evidence="5">Protein modification; protein ubiquitination.</text>
</comment>
<gene>
    <name evidence="7" type="ORF">GPU96_05g09500</name>
</gene>
<evidence type="ECO:0000313" key="8">
    <source>
        <dbReference type="Proteomes" id="UP001059546"/>
    </source>
</evidence>
<dbReference type="EC" id="2.3.2.27" evidence="5"/>
<comment type="similarity">
    <text evidence="2 5">Belongs to the LTN1 family.</text>
</comment>
<dbReference type="Gene3D" id="3.30.40.10">
    <property type="entry name" value="Zinc/RING finger domain, C3HC4 (zinc finger)"/>
    <property type="match status" value="1"/>
</dbReference>
<evidence type="ECO:0000313" key="7">
    <source>
        <dbReference type="EMBL" id="UTX43209.1"/>
    </source>
</evidence>
<accession>A0A9Q9F855</accession>
<keyword evidence="5" id="KW-0479">Metal-binding</keyword>
<dbReference type="InterPro" id="IPR039804">
    <property type="entry name" value="RING-CH-C4HC3_LTN1"/>
</dbReference>
<evidence type="ECO:0000256" key="5">
    <source>
        <dbReference type="RuleBase" id="RU367090"/>
    </source>
</evidence>
<dbReference type="PROSITE" id="PS50089">
    <property type="entry name" value="ZF_RING_2"/>
    <property type="match status" value="1"/>
</dbReference>
<dbReference type="SUPFAM" id="SSF57850">
    <property type="entry name" value="RING/U-box"/>
    <property type="match status" value="1"/>
</dbReference>
<comment type="function">
    <text evidence="5">E3 ubiquitin-protein ligase. Component of the ribosome quality control complex (RQC), a ribosome-associated complex that mediates ubiquitination and extraction of incompletely synthesized nascent chains for proteasomal degradation.</text>
</comment>
<dbReference type="Proteomes" id="UP001059546">
    <property type="component" value="Chromosome V"/>
</dbReference>
<keyword evidence="4 5" id="KW-0863">Zinc-finger</keyword>
<name>A0A9Q9F855_ENCHE</name>
<organism evidence="7 8">
    <name type="scientific">Encephalitozoon hellem</name>
    <name type="common">Microsporidian parasite</name>
    <dbReference type="NCBI Taxonomy" id="27973"/>
    <lineage>
        <taxon>Eukaryota</taxon>
        <taxon>Fungi</taxon>
        <taxon>Fungi incertae sedis</taxon>
        <taxon>Microsporidia</taxon>
        <taxon>Unikaryonidae</taxon>
        <taxon>Encephalitozoon</taxon>
    </lineage>
</organism>
<dbReference type="AlphaFoldDB" id="A0A9Q9F855"/>
<dbReference type="CDD" id="cd16491">
    <property type="entry name" value="RING-CH-C4HC3_LTN1"/>
    <property type="match status" value="1"/>
</dbReference>
<protein>
    <recommendedName>
        <fullName evidence="3 5">E3 ubiquitin-protein ligase listerin</fullName>
        <ecNumber evidence="5">2.3.2.27</ecNumber>
    </recommendedName>
    <alternativeName>
        <fullName evidence="5">RING-type E3 ubiquitin transferase listerin</fullName>
    </alternativeName>
</protein>
<dbReference type="InterPro" id="IPR039795">
    <property type="entry name" value="LTN1/Rkr1"/>
</dbReference>
<dbReference type="PANTHER" id="PTHR12389:SF0">
    <property type="entry name" value="E3 UBIQUITIN-PROTEIN LIGASE LISTERIN"/>
    <property type="match status" value="1"/>
</dbReference>
<dbReference type="GO" id="GO:0072344">
    <property type="term" value="P:rescue of stalled ribosome"/>
    <property type="evidence" value="ECO:0007669"/>
    <property type="project" value="UniProtKB-UniRule"/>
</dbReference>
<dbReference type="GO" id="GO:1990112">
    <property type="term" value="C:RQC complex"/>
    <property type="evidence" value="ECO:0007669"/>
    <property type="project" value="UniProtKB-UniRule"/>
</dbReference>
<dbReference type="GO" id="GO:1990116">
    <property type="term" value="P:ribosome-associated ubiquitin-dependent protein catabolic process"/>
    <property type="evidence" value="ECO:0007669"/>
    <property type="project" value="UniProtKB-UniRule"/>
</dbReference>
<dbReference type="GO" id="GO:0008270">
    <property type="term" value="F:zinc ion binding"/>
    <property type="evidence" value="ECO:0007669"/>
    <property type="project" value="UniProtKB-KW"/>
</dbReference>
<reference evidence="7" key="1">
    <citation type="submission" date="2021-05" db="EMBL/GenBank/DDBJ databases">
        <title>Encephalitozoon hellem ATCC 50604 Complete Genome.</title>
        <authorList>
            <person name="Mascarenhas dos Santos A.C."/>
            <person name="Julian A.T."/>
            <person name="Pombert J.-F."/>
        </authorList>
    </citation>
    <scope>NUCLEOTIDE SEQUENCE</scope>
    <source>
        <strain evidence="7">ATCC 50604</strain>
    </source>
</reference>